<accession>A0A328CXR0</accession>
<proteinExistence type="predicted"/>
<sequence length="143" mass="14028">MVHVKMVKKTIRLLSIFFVLLAELGYGFVTKPDCFGKIGFLHGGTGSIGGGIGDGAPTPAPTPAPAEGGAPPIADVIPGFDNIPIPGIGGGRLFRGGGIGGGGGGIGARVSGGQIGKADIAGGRSNGEFSKGTAALEMEEKKG</sequence>
<gene>
    <name evidence="2" type="ORF">DM860_004140</name>
</gene>
<organism evidence="2 3">
    <name type="scientific">Cuscuta australis</name>
    <dbReference type="NCBI Taxonomy" id="267555"/>
    <lineage>
        <taxon>Eukaryota</taxon>
        <taxon>Viridiplantae</taxon>
        <taxon>Streptophyta</taxon>
        <taxon>Embryophyta</taxon>
        <taxon>Tracheophyta</taxon>
        <taxon>Spermatophyta</taxon>
        <taxon>Magnoliopsida</taxon>
        <taxon>eudicotyledons</taxon>
        <taxon>Gunneridae</taxon>
        <taxon>Pentapetalae</taxon>
        <taxon>asterids</taxon>
        <taxon>lamiids</taxon>
        <taxon>Solanales</taxon>
        <taxon>Convolvulaceae</taxon>
        <taxon>Cuscuteae</taxon>
        <taxon>Cuscuta</taxon>
        <taxon>Cuscuta subgen. Grammica</taxon>
        <taxon>Cuscuta sect. Cleistogrammica</taxon>
    </lineage>
</organism>
<dbReference type="Proteomes" id="UP000249390">
    <property type="component" value="Unassembled WGS sequence"/>
</dbReference>
<dbReference type="AlphaFoldDB" id="A0A328CXR0"/>
<comment type="caution">
    <text evidence="2">The sequence shown here is derived from an EMBL/GenBank/DDBJ whole genome shotgun (WGS) entry which is preliminary data.</text>
</comment>
<name>A0A328CXR0_9ASTE</name>
<dbReference type="EMBL" id="NQVE01000217">
    <property type="protein sequence ID" value="RAL37218.1"/>
    <property type="molecule type" value="Genomic_DNA"/>
</dbReference>
<reference evidence="2 3" key="1">
    <citation type="submission" date="2018-06" db="EMBL/GenBank/DDBJ databases">
        <title>The Genome of Cuscuta australis (Dodder) Provides Insight into the Evolution of Plant Parasitism.</title>
        <authorList>
            <person name="Liu H."/>
        </authorList>
    </citation>
    <scope>NUCLEOTIDE SEQUENCE [LARGE SCALE GENOMIC DNA]</scope>
    <source>
        <strain evidence="3">cv. Yunnan</strain>
        <tissue evidence="2">Vines</tissue>
    </source>
</reference>
<feature type="region of interest" description="Disordered" evidence="1">
    <location>
        <begin position="53"/>
        <end position="73"/>
    </location>
</feature>
<keyword evidence="3" id="KW-1185">Reference proteome</keyword>
<evidence type="ECO:0000313" key="3">
    <source>
        <dbReference type="Proteomes" id="UP000249390"/>
    </source>
</evidence>
<feature type="region of interest" description="Disordered" evidence="1">
    <location>
        <begin position="117"/>
        <end position="143"/>
    </location>
</feature>
<protein>
    <submittedName>
        <fullName evidence="2">Uncharacterized protein</fullName>
    </submittedName>
</protein>
<evidence type="ECO:0000313" key="2">
    <source>
        <dbReference type="EMBL" id="RAL37218.1"/>
    </source>
</evidence>
<evidence type="ECO:0000256" key="1">
    <source>
        <dbReference type="SAM" id="MobiDB-lite"/>
    </source>
</evidence>